<dbReference type="PANTHER" id="PTHR14796">
    <property type="entry name" value="NEURENSIN 1-RELATED"/>
    <property type="match status" value="1"/>
</dbReference>
<dbReference type="AlphaFoldDB" id="A0A8V0YFT2"/>
<reference evidence="3" key="2">
    <citation type="submission" date="2025-08" db="UniProtKB">
        <authorList>
            <consortium name="Ensembl"/>
        </authorList>
    </citation>
    <scope>IDENTIFICATION</scope>
    <source>
        <strain evidence="3">broiler</strain>
    </source>
</reference>
<dbReference type="GO" id="GO:0030133">
    <property type="term" value="C:transport vesicle"/>
    <property type="evidence" value="ECO:0000318"/>
    <property type="project" value="GO_Central"/>
</dbReference>
<dbReference type="GO" id="GO:0043025">
    <property type="term" value="C:neuronal cell body"/>
    <property type="evidence" value="ECO:0000318"/>
    <property type="project" value="GO_Central"/>
</dbReference>
<protein>
    <submittedName>
        <fullName evidence="3">Neurensin 2</fullName>
    </submittedName>
</protein>
<accession>A0A8V0YFT2</accession>
<keyword evidence="2" id="KW-1133">Transmembrane helix</keyword>
<gene>
    <name evidence="3" type="primary">NRSN2</name>
</gene>
<name>A0A8V0YFT2_CHICK</name>
<reference evidence="3" key="1">
    <citation type="submission" date="2020-11" db="EMBL/GenBank/DDBJ databases">
        <title>Gallus gallus (Chicken) genome, bGalGal1, GRCg7b, maternal haplotype autosomes + Z &amp; W.</title>
        <authorList>
            <person name="Warren W."/>
            <person name="Formenti G."/>
            <person name="Fedrigo O."/>
            <person name="Haase B."/>
            <person name="Mountcastle J."/>
            <person name="Balacco J."/>
            <person name="Tracey A."/>
            <person name="Schneider V."/>
            <person name="Okimoto R."/>
            <person name="Cheng H."/>
            <person name="Hawken R."/>
            <person name="Howe K."/>
            <person name="Jarvis E.D."/>
        </authorList>
    </citation>
    <scope>NUCLEOTIDE SEQUENCE [LARGE SCALE GENOMIC DNA]</scope>
    <source>
        <strain evidence="3">Broiler</strain>
    </source>
</reference>
<dbReference type="Pfam" id="PF14927">
    <property type="entry name" value="Neurensin"/>
    <property type="match status" value="1"/>
</dbReference>
<feature type="region of interest" description="Disordered" evidence="1">
    <location>
        <begin position="298"/>
        <end position="324"/>
    </location>
</feature>
<evidence type="ECO:0000256" key="1">
    <source>
        <dbReference type="SAM" id="MobiDB-lite"/>
    </source>
</evidence>
<evidence type="ECO:0000256" key="2">
    <source>
        <dbReference type="SAM" id="Phobius"/>
    </source>
</evidence>
<feature type="compositionally biased region" description="Low complexity" evidence="1">
    <location>
        <begin position="1"/>
        <end position="22"/>
    </location>
</feature>
<dbReference type="GO" id="GO:0043005">
    <property type="term" value="C:neuron projection"/>
    <property type="evidence" value="ECO:0000318"/>
    <property type="project" value="GO_Central"/>
</dbReference>
<dbReference type="GO" id="GO:0007399">
    <property type="term" value="P:nervous system development"/>
    <property type="evidence" value="ECO:0000318"/>
    <property type="project" value="GO_Central"/>
</dbReference>
<feature type="transmembrane region" description="Helical" evidence="2">
    <location>
        <begin position="188"/>
        <end position="210"/>
    </location>
</feature>
<keyword evidence="4" id="KW-1185">Reference proteome</keyword>
<dbReference type="Proteomes" id="UP000000539">
    <property type="component" value="Chromosome 20"/>
</dbReference>
<evidence type="ECO:0000313" key="4">
    <source>
        <dbReference type="Proteomes" id="UP000000539"/>
    </source>
</evidence>
<dbReference type="InterPro" id="IPR024883">
    <property type="entry name" value="Neurensin"/>
</dbReference>
<feature type="transmembrane region" description="Helical" evidence="2">
    <location>
        <begin position="128"/>
        <end position="154"/>
    </location>
</feature>
<organism evidence="3 4">
    <name type="scientific">Gallus gallus</name>
    <name type="common">Chicken</name>
    <dbReference type="NCBI Taxonomy" id="9031"/>
    <lineage>
        <taxon>Eukaryota</taxon>
        <taxon>Metazoa</taxon>
        <taxon>Chordata</taxon>
        <taxon>Craniata</taxon>
        <taxon>Vertebrata</taxon>
        <taxon>Euteleostomi</taxon>
        <taxon>Archelosauria</taxon>
        <taxon>Archosauria</taxon>
        <taxon>Dinosauria</taxon>
        <taxon>Saurischia</taxon>
        <taxon>Theropoda</taxon>
        <taxon>Coelurosauria</taxon>
        <taxon>Aves</taxon>
        <taxon>Neognathae</taxon>
        <taxon>Galloanserae</taxon>
        <taxon>Galliformes</taxon>
        <taxon>Phasianidae</taxon>
        <taxon>Phasianinae</taxon>
        <taxon>Gallus</taxon>
    </lineage>
</organism>
<proteinExistence type="predicted"/>
<reference evidence="3" key="3">
    <citation type="submission" date="2025-09" db="UniProtKB">
        <authorList>
            <consortium name="Ensembl"/>
        </authorList>
    </citation>
    <scope>IDENTIFICATION</scope>
    <source>
        <strain evidence="3">broiler</strain>
    </source>
</reference>
<keyword evidence="2" id="KW-0472">Membrane</keyword>
<sequence length="324" mass="33585">VTHSSSSQAVSALSRAARSHAAPSPPPQTPLGSTERAQHCLRSLGPGCGIPHGDGDSGVSTAGDSAGTGKDVLTPPPSCSRGPSVAQGKWYGVRSYLHLFYEDCTGTGPDGDTDGSSPSHPHGVWPSIIWKVTLSAGTLFLLAGVAALSTGWLVPPGLEGIKEDKEEELVVLDMQAVRYNHVPGVCRLLGTALCITAAVLGAVGLLCWVLGRAWGGRQEEEQQQLSPILQSSPQGHMVPFGASQLHGVLLAGGARLGALLLLAQIQPGLNRIPPWIPCWHPDGRPRIPAVPRGLTASVPSPTCKAAVHHRPPPGPSLGHPSRGL</sequence>
<keyword evidence="2" id="KW-0812">Transmembrane</keyword>
<dbReference type="Ensembl" id="ENSGALT00010033404.1">
    <property type="protein sequence ID" value="ENSGALP00010019705.1"/>
    <property type="gene ID" value="ENSGALG00010013935.1"/>
</dbReference>
<dbReference type="PANTHER" id="PTHR14796:SF5">
    <property type="entry name" value="NEURENSIN-2"/>
    <property type="match status" value="1"/>
</dbReference>
<dbReference type="OrthoDB" id="5979667at2759"/>
<dbReference type="GeneTree" id="ENSGT00530000063877"/>
<evidence type="ECO:0000313" key="3">
    <source>
        <dbReference type="Ensembl" id="ENSGALP00010019705.1"/>
    </source>
</evidence>
<feature type="region of interest" description="Disordered" evidence="1">
    <location>
        <begin position="1"/>
        <end position="85"/>
    </location>
</feature>